<keyword evidence="1" id="KW-0813">Transport</keyword>
<evidence type="ECO:0000256" key="1">
    <source>
        <dbReference type="ARBA" id="ARBA00022448"/>
    </source>
</evidence>
<dbReference type="InterPro" id="IPR011662">
    <property type="entry name" value="Secretin/TonB_short_N"/>
</dbReference>
<dbReference type="NCBIfam" id="TIGR02519">
    <property type="entry name" value="pilus_MshL"/>
    <property type="match status" value="1"/>
</dbReference>
<evidence type="ECO:0000259" key="5">
    <source>
        <dbReference type="SMART" id="SM00965"/>
    </source>
</evidence>
<dbReference type="AlphaFoldDB" id="A0A3A3FXG2"/>
<comment type="caution">
    <text evidence="6">The sequence shown here is derived from an EMBL/GenBank/DDBJ whole genome shotgun (WGS) entry which is preliminary data.</text>
</comment>
<gene>
    <name evidence="6" type="primary">mshL</name>
    <name evidence="6" type="ORF">D3871_10165</name>
</gene>
<dbReference type="GO" id="GO:0015627">
    <property type="term" value="C:type II protein secretion system complex"/>
    <property type="evidence" value="ECO:0007669"/>
    <property type="project" value="TreeGrafter"/>
</dbReference>
<sequence length="586" mass="61469">MVRYSVHKITSAIVILGLAGCTSAPPRHDTFNLINAELSKASARPTTQVAQPDAVAAALLPPIQIEVPRPRQPLEERFGVTFNNVPAAQFFMGIVSGTQYSMLVHPDVSGNISVNLKDVTVLEALDAIRELYGYDYKIEGNRIYVKPLTLQTKVFQVNYLTGSRKGTSDIRVTSGSVSDTSSSGPGAGTGNNAGTPSLPGQPPGVISTTLNSSKISTSSTNDFWSELRQSLEAIVGNKEGRSVVISPQSGVVLVRAMWDELRNVSAYLKATQLAVDRQVIIDAKILEVELSDGFQSGINWASFASLNASSNSRASLGMVSPGATLSPRPRDGSASAPLTGGNANSVIGIPGFTLAAPSGAAGSLFGLAFQTSNFAALISFLETQGHVHVLSSPRIATLNNQKAVLKVGRDEFFVTNVSTTTTAVGTSSTTSPTVTVQPFFSGVALDVTPQIDENGNITLHIHPSVSNVTTVDKPLNLGAAGSFSLPLASSTISETDSVVRGQDGQIVAIGGLMRQSTASDRSQLPGAGNAPGIGALFRNTNQSTQKRELVILLKPTIVQGSATWAQDVMDTQQRVQGMAPRSPVSQ</sequence>
<dbReference type="PRINTS" id="PR00811">
    <property type="entry name" value="BCTERIALGSPD"/>
</dbReference>
<feature type="compositionally biased region" description="Low complexity" evidence="4">
    <location>
        <begin position="172"/>
        <end position="184"/>
    </location>
</feature>
<feature type="region of interest" description="Disordered" evidence="4">
    <location>
        <begin position="166"/>
        <end position="204"/>
    </location>
</feature>
<dbReference type="OrthoDB" id="9779724at2"/>
<keyword evidence="3" id="KW-0998">Cell outer membrane</keyword>
<organism evidence="6 7">
    <name type="scientific">Noviherbaspirillum saxi</name>
    <dbReference type="NCBI Taxonomy" id="2320863"/>
    <lineage>
        <taxon>Bacteria</taxon>
        <taxon>Pseudomonadati</taxon>
        <taxon>Pseudomonadota</taxon>
        <taxon>Betaproteobacteria</taxon>
        <taxon>Burkholderiales</taxon>
        <taxon>Oxalobacteraceae</taxon>
        <taxon>Noviherbaspirillum</taxon>
    </lineage>
</organism>
<dbReference type="GO" id="GO:0009297">
    <property type="term" value="P:pilus assembly"/>
    <property type="evidence" value="ECO:0007669"/>
    <property type="project" value="InterPro"/>
</dbReference>
<evidence type="ECO:0000313" key="6">
    <source>
        <dbReference type="EMBL" id="RJG00065.1"/>
    </source>
</evidence>
<keyword evidence="2" id="KW-0472">Membrane</keyword>
<accession>A0A3A3FXG2</accession>
<evidence type="ECO:0000256" key="4">
    <source>
        <dbReference type="SAM" id="MobiDB-lite"/>
    </source>
</evidence>
<evidence type="ECO:0000256" key="2">
    <source>
        <dbReference type="ARBA" id="ARBA00023136"/>
    </source>
</evidence>
<dbReference type="Pfam" id="PF00263">
    <property type="entry name" value="Secretin"/>
    <property type="match status" value="1"/>
</dbReference>
<dbReference type="PANTHER" id="PTHR30332:SF17">
    <property type="entry name" value="TYPE IV PILIATION SYSTEM PROTEIN DR_0774-RELATED"/>
    <property type="match status" value="1"/>
</dbReference>
<dbReference type="EMBL" id="QYUO01000001">
    <property type="protein sequence ID" value="RJG00065.1"/>
    <property type="molecule type" value="Genomic_DNA"/>
</dbReference>
<dbReference type="Proteomes" id="UP000265955">
    <property type="component" value="Unassembled WGS sequence"/>
</dbReference>
<dbReference type="Pfam" id="PF07655">
    <property type="entry name" value="Secretin_N_2"/>
    <property type="match status" value="1"/>
</dbReference>
<evidence type="ECO:0000313" key="7">
    <source>
        <dbReference type="Proteomes" id="UP000265955"/>
    </source>
</evidence>
<dbReference type="GO" id="GO:0009306">
    <property type="term" value="P:protein secretion"/>
    <property type="evidence" value="ECO:0007669"/>
    <property type="project" value="InterPro"/>
</dbReference>
<name>A0A3A3FXG2_9BURK</name>
<dbReference type="SMART" id="SM00965">
    <property type="entry name" value="STN"/>
    <property type="match status" value="1"/>
</dbReference>
<dbReference type="InterPro" id="IPR011514">
    <property type="entry name" value="Secretin_N_2"/>
</dbReference>
<dbReference type="PROSITE" id="PS51257">
    <property type="entry name" value="PROKAR_LIPOPROTEIN"/>
    <property type="match status" value="1"/>
</dbReference>
<feature type="domain" description="Secretin/TonB short N-terminal" evidence="5">
    <location>
        <begin position="100"/>
        <end position="148"/>
    </location>
</feature>
<reference evidence="7" key="1">
    <citation type="submission" date="2018-09" db="EMBL/GenBank/DDBJ databases">
        <authorList>
            <person name="Zhu H."/>
        </authorList>
    </citation>
    <scope>NUCLEOTIDE SEQUENCE [LARGE SCALE GENOMIC DNA]</scope>
    <source>
        <strain evidence="7">K1R23-30</strain>
    </source>
</reference>
<dbReference type="Gene3D" id="3.30.1370.130">
    <property type="match status" value="1"/>
</dbReference>
<dbReference type="InterPro" id="IPR013358">
    <property type="entry name" value="Pilus_biogenesis_MshL"/>
</dbReference>
<evidence type="ECO:0000256" key="3">
    <source>
        <dbReference type="ARBA" id="ARBA00023237"/>
    </source>
</evidence>
<keyword evidence="7" id="KW-1185">Reference proteome</keyword>
<proteinExistence type="predicted"/>
<dbReference type="Pfam" id="PF07660">
    <property type="entry name" value="STN"/>
    <property type="match status" value="1"/>
</dbReference>
<protein>
    <submittedName>
        <fullName evidence="6">Pilus (MSHA type) biogenesis protein MshL</fullName>
    </submittedName>
</protein>
<dbReference type="PANTHER" id="PTHR30332">
    <property type="entry name" value="PROBABLE GENERAL SECRETION PATHWAY PROTEIN D"/>
    <property type="match status" value="1"/>
</dbReference>
<dbReference type="InterPro" id="IPR004846">
    <property type="entry name" value="T2SS/T3SS_dom"/>
</dbReference>
<dbReference type="GO" id="GO:0019867">
    <property type="term" value="C:outer membrane"/>
    <property type="evidence" value="ECO:0007669"/>
    <property type="project" value="InterPro"/>
</dbReference>
<dbReference type="InterPro" id="IPR001775">
    <property type="entry name" value="GspD/PilQ"/>
</dbReference>
<dbReference type="InterPro" id="IPR050810">
    <property type="entry name" value="Bact_Secretion_Sys_Channel"/>
</dbReference>